<gene>
    <name evidence="9" type="ORF">AB6A40_009113</name>
</gene>
<dbReference type="PANTHER" id="PTHR46513">
    <property type="entry name" value="VITELLOGENIN RECEPTOR-LIKE PROTEIN-RELATED-RELATED"/>
    <property type="match status" value="1"/>
</dbReference>
<name>A0ABD6EW35_9BILA</name>
<protein>
    <submittedName>
        <fullName evidence="9">Uncharacterized protein</fullName>
    </submittedName>
</protein>
<comment type="caution">
    <text evidence="9">The sequence shown here is derived from an EMBL/GenBank/DDBJ whole genome shotgun (WGS) entry which is preliminary data.</text>
</comment>
<evidence type="ECO:0000256" key="7">
    <source>
        <dbReference type="SAM" id="MobiDB-lite"/>
    </source>
</evidence>
<keyword evidence="2" id="KW-0732">Signal</keyword>
<keyword evidence="1" id="KW-0245">EGF-like domain</keyword>
<dbReference type="SMART" id="SM00135">
    <property type="entry name" value="LY"/>
    <property type="match status" value="2"/>
</dbReference>
<evidence type="ECO:0000256" key="4">
    <source>
        <dbReference type="ARBA" id="ARBA00023157"/>
    </source>
</evidence>
<dbReference type="EMBL" id="JBGFUD010009217">
    <property type="protein sequence ID" value="MFH4982404.1"/>
    <property type="molecule type" value="Genomic_DNA"/>
</dbReference>
<dbReference type="FunFam" id="2.120.10.30:FF:000241">
    <property type="entry name" value="Low-density lipoprotein receptor-related protein 6"/>
    <property type="match status" value="1"/>
</dbReference>
<evidence type="ECO:0000256" key="3">
    <source>
        <dbReference type="ARBA" id="ARBA00022737"/>
    </source>
</evidence>
<feature type="repeat" description="LDL-receptor class B" evidence="6">
    <location>
        <begin position="28"/>
        <end position="72"/>
    </location>
</feature>
<evidence type="ECO:0000313" key="10">
    <source>
        <dbReference type="Proteomes" id="UP001608902"/>
    </source>
</evidence>
<dbReference type="InterPro" id="IPR050778">
    <property type="entry name" value="Cueball_EGF_LRP_Nidogen"/>
</dbReference>
<evidence type="ECO:0000313" key="9">
    <source>
        <dbReference type="EMBL" id="MFH4982404.1"/>
    </source>
</evidence>
<evidence type="ECO:0000256" key="8">
    <source>
        <dbReference type="SAM" id="Phobius"/>
    </source>
</evidence>
<evidence type="ECO:0000256" key="2">
    <source>
        <dbReference type="ARBA" id="ARBA00022729"/>
    </source>
</evidence>
<dbReference type="SUPFAM" id="SSF63825">
    <property type="entry name" value="YWTD domain"/>
    <property type="match status" value="1"/>
</dbReference>
<organism evidence="9 10">
    <name type="scientific">Gnathostoma spinigerum</name>
    <dbReference type="NCBI Taxonomy" id="75299"/>
    <lineage>
        <taxon>Eukaryota</taxon>
        <taxon>Metazoa</taxon>
        <taxon>Ecdysozoa</taxon>
        <taxon>Nematoda</taxon>
        <taxon>Chromadorea</taxon>
        <taxon>Rhabditida</taxon>
        <taxon>Spirurina</taxon>
        <taxon>Gnathostomatomorpha</taxon>
        <taxon>Gnathostomatoidea</taxon>
        <taxon>Gnathostomatidae</taxon>
        <taxon>Gnathostoma</taxon>
    </lineage>
</organism>
<feature type="region of interest" description="Disordered" evidence="7">
    <location>
        <begin position="288"/>
        <end position="319"/>
    </location>
</feature>
<sequence>MDGHNRTTLISGDLIKWPNGIALDLLEQRVYWADAKAKLIMSCDYWGREVRMVLHSHEQLKHPFSITVFEERLFWTDWDREGVLSANKFTGGDFRTVMHGISGPMTVRVYHKMAQPDHPNKCSQHECEHICLPRSHLSPVKDSRFVLHGRPYTCSCENGFYVSLENENICVKSGQLGASSGLAKPVRPYSDSYYPQYSSGLDGSTYSLTTILLIVLSASFMAAYLWYRKRPSNFSVLHVDNPIYRPTVEEIDADMDPFSDGNIRSNQASNGDVKLVIDEHRRHVPVVTSDHADPGVPASIDANHPTDSMTAPLATSMVV</sequence>
<keyword evidence="5" id="KW-0325">Glycoprotein</keyword>
<keyword evidence="8" id="KW-0812">Transmembrane</keyword>
<dbReference type="PROSITE" id="PS51120">
    <property type="entry name" value="LDLRB"/>
    <property type="match status" value="1"/>
</dbReference>
<dbReference type="InterPro" id="IPR011042">
    <property type="entry name" value="6-blade_b-propeller_TolB-like"/>
</dbReference>
<reference evidence="9 10" key="1">
    <citation type="submission" date="2024-08" db="EMBL/GenBank/DDBJ databases">
        <title>Gnathostoma spinigerum genome.</title>
        <authorList>
            <person name="Gonzalez-Bertolin B."/>
            <person name="Monzon S."/>
            <person name="Zaballos A."/>
            <person name="Jimenez P."/>
            <person name="Dekumyoy P."/>
            <person name="Varona S."/>
            <person name="Cuesta I."/>
            <person name="Sumanam S."/>
            <person name="Adisakwattana P."/>
            <person name="Gasser R.B."/>
            <person name="Hernandez-Gonzalez A."/>
            <person name="Young N.D."/>
            <person name="Perteguer M.J."/>
        </authorList>
    </citation>
    <scope>NUCLEOTIDE SEQUENCE [LARGE SCALE GENOMIC DNA]</scope>
    <source>
        <strain evidence="9">AL3</strain>
        <tissue evidence="9">Liver</tissue>
    </source>
</reference>
<evidence type="ECO:0000256" key="6">
    <source>
        <dbReference type="PROSITE-ProRule" id="PRU00461"/>
    </source>
</evidence>
<keyword evidence="10" id="KW-1185">Reference proteome</keyword>
<accession>A0ABD6EW35</accession>
<feature type="transmembrane region" description="Helical" evidence="8">
    <location>
        <begin position="206"/>
        <end position="227"/>
    </location>
</feature>
<keyword evidence="3" id="KW-0677">Repeat</keyword>
<evidence type="ECO:0000256" key="1">
    <source>
        <dbReference type="ARBA" id="ARBA00022536"/>
    </source>
</evidence>
<keyword evidence="8" id="KW-0472">Membrane</keyword>
<dbReference type="AlphaFoldDB" id="A0ABD6EW35"/>
<dbReference type="Proteomes" id="UP001608902">
    <property type="component" value="Unassembled WGS sequence"/>
</dbReference>
<evidence type="ECO:0000256" key="5">
    <source>
        <dbReference type="ARBA" id="ARBA00023180"/>
    </source>
</evidence>
<keyword evidence="8" id="KW-1133">Transmembrane helix</keyword>
<proteinExistence type="predicted"/>
<dbReference type="InterPro" id="IPR000033">
    <property type="entry name" value="LDLR_classB_rpt"/>
</dbReference>
<dbReference type="Gene3D" id="2.120.10.30">
    <property type="entry name" value="TolB, C-terminal domain"/>
    <property type="match status" value="1"/>
</dbReference>
<keyword evidence="4" id="KW-1015">Disulfide bond</keyword>
<dbReference type="PANTHER" id="PTHR46513:SF13">
    <property type="entry name" value="EGF-LIKE DOMAIN-CONTAINING PROTEIN"/>
    <property type="match status" value="1"/>
</dbReference>